<dbReference type="AlphaFoldDB" id="A0A976FNQ3"/>
<evidence type="ECO:0000313" key="2">
    <source>
        <dbReference type="Proteomes" id="UP000294530"/>
    </source>
</evidence>
<protein>
    <submittedName>
        <fullName evidence="1">Uncharacterized protein</fullName>
    </submittedName>
</protein>
<dbReference type="Proteomes" id="UP000294530">
    <property type="component" value="Unassembled WGS sequence"/>
</dbReference>
<gene>
    <name evidence="1" type="ORF">CCR75_002200</name>
</gene>
<name>A0A976FNQ3_BRELC</name>
<sequence>MQDLIAQVTNEFVLPPDLQKCLLYISRFRKAIMQVTEMSEFEIITYFTQDLLSPTREELQYRRCATLSQAVKIALEYD</sequence>
<dbReference type="EMBL" id="SHOA02000010">
    <property type="protein sequence ID" value="TDH70190.1"/>
    <property type="molecule type" value="Genomic_DNA"/>
</dbReference>
<evidence type="ECO:0000313" key="1">
    <source>
        <dbReference type="EMBL" id="TDH70190.1"/>
    </source>
</evidence>
<dbReference type="GeneID" id="94345969"/>
<organism evidence="1 2">
    <name type="scientific">Bremia lactucae</name>
    <name type="common">Lettuce downy mildew</name>
    <dbReference type="NCBI Taxonomy" id="4779"/>
    <lineage>
        <taxon>Eukaryota</taxon>
        <taxon>Sar</taxon>
        <taxon>Stramenopiles</taxon>
        <taxon>Oomycota</taxon>
        <taxon>Peronosporomycetes</taxon>
        <taxon>Peronosporales</taxon>
        <taxon>Peronosporaceae</taxon>
        <taxon>Bremia</taxon>
    </lineage>
</organism>
<dbReference type="RefSeq" id="XP_067819689.1">
    <property type="nucleotide sequence ID" value="XM_067960298.1"/>
</dbReference>
<dbReference type="OrthoDB" id="78826at2759"/>
<reference evidence="1 2" key="1">
    <citation type="journal article" date="2021" name="Genome Biol.">
        <title>AFLAP: assembly-free linkage analysis pipeline using k-mers from genome sequencing data.</title>
        <authorList>
            <person name="Fletcher K."/>
            <person name="Zhang L."/>
            <person name="Gil J."/>
            <person name="Han R."/>
            <person name="Cavanaugh K."/>
            <person name="Michelmore R."/>
        </authorList>
    </citation>
    <scope>NUCLEOTIDE SEQUENCE [LARGE SCALE GENOMIC DNA]</scope>
    <source>
        <strain evidence="1 2">SF5</strain>
    </source>
</reference>
<dbReference type="KEGG" id="blac:94345969"/>
<keyword evidence="2" id="KW-1185">Reference proteome</keyword>
<accession>A0A976FNQ3</accession>
<proteinExistence type="predicted"/>
<comment type="caution">
    <text evidence="1">The sequence shown here is derived from an EMBL/GenBank/DDBJ whole genome shotgun (WGS) entry which is preliminary data.</text>
</comment>